<dbReference type="AlphaFoldDB" id="A0A5M6DQQ7"/>
<reference evidence="2 3" key="1">
    <citation type="submission" date="2019-09" db="EMBL/GenBank/DDBJ databases">
        <title>Genome sequence and assembly of Adhaeribacter sp.</title>
        <authorList>
            <person name="Chhetri G."/>
        </authorList>
    </citation>
    <scope>NUCLEOTIDE SEQUENCE [LARGE SCALE GENOMIC DNA]</scope>
    <source>
        <strain evidence="2 3">DK36</strain>
    </source>
</reference>
<name>A0A5M6DQQ7_9BACT</name>
<evidence type="ECO:0000313" key="3">
    <source>
        <dbReference type="Proteomes" id="UP000323426"/>
    </source>
</evidence>
<proteinExistence type="predicted"/>
<feature type="transmembrane region" description="Helical" evidence="1">
    <location>
        <begin position="247"/>
        <end position="270"/>
    </location>
</feature>
<keyword evidence="1" id="KW-0472">Membrane</keyword>
<dbReference type="Gene3D" id="1.25.40.10">
    <property type="entry name" value="Tetratricopeptide repeat domain"/>
    <property type="match status" value="1"/>
</dbReference>
<dbReference type="RefSeq" id="WP_150086910.1">
    <property type="nucleotide sequence ID" value="NZ_VWSF01000002.1"/>
</dbReference>
<keyword evidence="3" id="KW-1185">Reference proteome</keyword>
<feature type="transmembrane region" description="Helical" evidence="1">
    <location>
        <begin position="348"/>
        <end position="366"/>
    </location>
</feature>
<evidence type="ECO:0000256" key="1">
    <source>
        <dbReference type="SAM" id="Phobius"/>
    </source>
</evidence>
<sequence length="1016" mass="114298">MNISVFSNAMNKDTRYPFLFLVLTTLVALVAAVYYYFTGEDLTVPWEIISEAEAVNLPIDRIQVLLTEIPVQLKGFIITEHFEAGLPRPNIIAATLFLDILAISLVYFLTLISTFRQLAFFAAILLLMLFLTTFNFDLLGIFGSQEQYLLISIITLLGGTTFLLQAFFTQVTFTVRLIIFTLLVGGIGIFLYVASPLTPDQVTLHLLHYSSSGCIVAALLFIFWVAFENIHGLLWFNTQAENPARRFGLWQFLLICGLYLFNLILLYARIANLFDVEIILLNSFLILLISAVIGFWGTQRRESVYAGWLPFQNGTSILYLVLAAVTFLSIGYAFATANDALARTFTDLIVYTHLAYGLIFLVYILINFGRLINQRLRVYRVVFQPTVIPFYTVYIMGTILLVALLFRTNYATYDRAVAGYYNYLGDFYKATDSDILALKFYSESSVYEHNNVKAAYAQSAIYREKDYVQSEINQLNEALKLYPNPKLYVRLANKYPDQQHFFDRMFALKEGLRKFPNSVPLLNNQALVYASTSMVDSADYFFDRAAKQGNWESTITSNKLAFYLLSGLGKQATGLAKEQKAKPHLPLTSNLLLLESFTKQKLETANLTIPTAKILRPEDFTSFYHGIIQNRIPANKKALDQINFYLASEANQQYHLDLKLMKSLVQQRLNQTLAARTTLENMAGTEENYSAYLLDLIGLHLLDQKLYQAAANHFEQAQAKGLPDAALHNLYALAFLPDRATDALLLASQLAESDNPTIAALANRLAFLLQASPAQVIANNSDTTKVQFLQLNQFNNSLSGEEFASVASTVKNPELKKLALKELAAYHIAYQNWPVAMQTLGNLLPQLDKENKLLSEANVLQAEIMLENNQLPQLEKALARMYFEGPDLHLKKYYQGALAEGTGNMQEAGKYYNQAVTAMPYHVPTVLAAADFFSNKVSRKNQAYDILLNSITYNPNEPAVYKAYILQSVEVGYGGFAETALEELAKLISPAEMVEFRQAYEAKVTERLNSLGIGAQ</sequence>
<dbReference type="InterPro" id="IPR011990">
    <property type="entry name" value="TPR-like_helical_dom_sf"/>
</dbReference>
<feature type="transmembrane region" description="Helical" evidence="1">
    <location>
        <begin position="148"/>
        <end position="168"/>
    </location>
</feature>
<feature type="transmembrane region" description="Helical" evidence="1">
    <location>
        <begin position="276"/>
        <end position="296"/>
    </location>
</feature>
<comment type="caution">
    <text evidence="2">The sequence shown here is derived from an EMBL/GenBank/DDBJ whole genome shotgun (WGS) entry which is preliminary data.</text>
</comment>
<feature type="transmembrane region" description="Helical" evidence="1">
    <location>
        <begin position="175"/>
        <end position="194"/>
    </location>
</feature>
<keyword evidence="1" id="KW-0812">Transmembrane</keyword>
<accession>A0A5M6DQQ7</accession>
<organism evidence="2 3">
    <name type="scientific">Adhaeribacter rhizoryzae</name>
    <dbReference type="NCBI Taxonomy" id="2607907"/>
    <lineage>
        <taxon>Bacteria</taxon>
        <taxon>Pseudomonadati</taxon>
        <taxon>Bacteroidota</taxon>
        <taxon>Cytophagia</taxon>
        <taxon>Cytophagales</taxon>
        <taxon>Hymenobacteraceae</taxon>
        <taxon>Adhaeribacter</taxon>
    </lineage>
</organism>
<gene>
    <name evidence="2" type="ORF">F0145_03425</name>
</gene>
<feature type="transmembrane region" description="Helical" evidence="1">
    <location>
        <begin position="317"/>
        <end position="336"/>
    </location>
</feature>
<dbReference type="EMBL" id="VWSF01000002">
    <property type="protein sequence ID" value="KAA5548582.1"/>
    <property type="molecule type" value="Genomic_DNA"/>
</dbReference>
<dbReference type="Proteomes" id="UP000323426">
    <property type="component" value="Unassembled WGS sequence"/>
</dbReference>
<dbReference type="SUPFAM" id="SSF48452">
    <property type="entry name" value="TPR-like"/>
    <property type="match status" value="1"/>
</dbReference>
<evidence type="ECO:0000313" key="2">
    <source>
        <dbReference type="EMBL" id="KAA5548582.1"/>
    </source>
</evidence>
<protein>
    <recommendedName>
        <fullName evidence="4">Tetratricopeptide repeat protein</fullName>
    </recommendedName>
</protein>
<feature type="transmembrane region" description="Helical" evidence="1">
    <location>
        <begin position="118"/>
        <end position="142"/>
    </location>
</feature>
<feature type="transmembrane region" description="Helical" evidence="1">
    <location>
        <begin position="387"/>
        <end position="406"/>
    </location>
</feature>
<feature type="transmembrane region" description="Helical" evidence="1">
    <location>
        <begin position="91"/>
        <end position="111"/>
    </location>
</feature>
<keyword evidence="1" id="KW-1133">Transmembrane helix</keyword>
<feature type="transmembrane region" description="Helical" evidence="1">
    <location>
        <begin position="206"/>
        <end position="227"/>
    </location>
</feature>
<evidence type="ECO:0008006" key="4">
    <source>
        <dbReference type="Google" id="ProtNLM"/>
    </source>
</evidence>
<feature type="transmembrane region" description="Helical" evidence="1">
    <location>
        <begin position="16"/>
        <end position="37"/>
    </location>
</feature>